<evidence type="ECO:0000313" key="9">
    <source>
        <dbReference type="Proteomes" id="UP001178507"/>
    </source>
</evidence>
<feature type="region of interest" description="Disordered" evidence="7">
    <location>
        <begin position="61"/>
        <end position="103"/>
    </location>
</feature>
<protein>
    <recommendedName>
        <fullName evidence="3">tRNA (adenine(58)-N(1))-methyltransferase non-catalytic subunit TRM6</fullName>
    </recommendedName>
    <alternativeName>
        <fullName evidence="6">tRNA(m1A58)-methyltransferase subunit TRM6</fullName>
    </alternativeName>
</protein>
<dbReference type="InterPro" id="IPR017423">
    <property type="entry name" value="TRM6"/>
</dbReference>
<keyword evidence="5" id="KW-0539">Nucleus</keyword>
<name>A0AA36J2K5_9DINO</name>
<evidence type="ECO:0000256" key="4">
    <source>
        <dbReference type="ARBA" id="ARBA00022694"/>
    </source>
</evidence>
<organism evidence="8 9">
    <name type="scientific">Effrenium voratum</name>
    <dbReference type="NCBI Taxonomy" id="2562239"/>
    <lineage>
        <taxon>Eukaryota</taxon>
        <taxon>Sar</taxon>
        <taxon>Alveolata</taxon>
        <taxon>Dinophyceae</taxon>
        <taxon>Suessiales</taxon>
        <taxon>Symbiodiniaceae</taxon>
        <taxon>Effrenium</taxon>
    </lineage>
</organism>
<dbReference type="GO" id="GO:0005634">
    <property type="term" value="C:nucleus"/>
    <property type="evidence" value="ECO:0007669"/>
    <property type="project" value="UniProtKB-SubCell"/>
</dbReference>
<dbReference type="SUPFAM" id="SSF53335">
    <property type="entry name" value="S-adenosyl-L-methionine-dependent methyltransferases"/>
    <property type="match status" value="1"/>
</dbReference>
<reference evidence="8" key="1">
    <citation type="submission" date="2023-08" db="EMBL/GenBank/DDBJ databases">
        <authorList>
            <person name="Chen Y."/>
            <person name="Shah S."/>
            <person name="Dougan E. K."/>
            <person name="Thang M."/>
            <person name="Chan C."/>
        </authorList>
    </citation>
    <scope>NUCLEOTIDE SEQUENCE</scope>
</reference>
<comment type="similarity">
    <text evidence="2">Belongs to the TRM6/GCD10 family.</text>
</comment>
<comment type="subcellular location">
    <subcellularLocation>
        <location evidence="1">Nucleus</location>
    </subcellularLocation>
</comment>
<proteinExistence type="inferred from homology"/>
<evidence type="ECO:0000256" key="7">
    <source>
        <dbReference type="SAM" id="MobiDB-lite"/>
    </source>
</evidence>
<feature type="compositionally biased region" description="Polar residues" evidence="7">
    <location>
        <begin position="82"/>
        <end position="99"/>
    </location>
</feature>
<dbReference type="PANTHER" id="PTHR12945:SF0">
    <property type="entry name" value="TRNA (ADENINE(58)-N(1))-METHYLTRANSFERASE NON-CATALYTIC SUBUNIT TRM6"/>
    <property type="match status" value="1"/>
</dbReference>
<dbReference type="AlphaFoldDB" id="A0AA36J2K5"/>
<dbReference type="Pfam" id="PF04189">
    <property type="entry name" value="Gcd10p"/>
    <property type="match status" value="1"/>
</dbReference>
<evidence type="ECO:0000256" key="1">
    <source>
        <dbReference type="ARBA" id="ARBA00004123"/>
    </source>
</evidence>
<gene>
    <name evidence="8" type="ORF">EVOR1521_LOCUS21870</name>
</gene>
<dbReference type="GO" id="GO:0030488">
    <property type="term" value="P:tRNA methylation"/>
    <property type="evidence" value="ECO:0007669"/>
    <property type="project" value="InterPro"/>
</dbReference>
<dbReference type="EMBL" id="CAUJNA010003283">
    <property type="protein sequence ID" value="CAJ1397964.1"/>
    <property type="molecule type" value="Genomic_DNA"/>
</dbReference>
<keyword evidence="4" id="KW-0819">tRNA processing</keyword>
<evidence type="ECO:0000256" key="6">
    <source>
        <dbReference type="ARBA" id="ARBA00032319"/>
    </source>
</evidence>
<keyword evidence="9" id="KW-1185">Reference proteome</keyword>
<evidence type="ECO:0000256" key="5">
    <source>
        <dbReference type="ARBA" id="ARBA00023242"/>
    </source>
</evidence>
<dbReference type="Proteomes" id="UP001178507">
    <property type="component" value="Unassembled WGS sequence"/>
</dbReference>
<dbReference type="InterPro" id="IPR029063">
    <property type="entry name" value="SAM-dependent_MTases_sf"/>
</dbReference>
<dbReference type="PANTHER" id="PTHR12945">
    <property type="entry name" value="TRANSLATION INITIATION FACTOR EIF3-RELATED"/>
    <property type="match status" value="1"/>
</dbReference>
<comment type="caution">
    <text evidence="8">The sequence shown here is derived from an EMBL/GenBank/DDBJ whole genome shotgun (WGS) entry which is preliminary data.</text>
</comment>
<dbReference type="GO" id="GO:0031515">
    <property type="term" value="C:tRNA (m1A) methyltransferase complex"/>
    <property type="evidence" value="ECO:0007669"/>
    <property type="project" value="InterPro"/>
</dbReference>
<evidence type="ECO:0000313" key="8">
    <source>
        <dbReference type="EMBL" id="CAJ1397964.1"/>
    </source>
</evidence>
<sequence length="412" mass="44994">MAFPAFPARGAHVVLRDSEGAQKVFFLGANCQDLRMGKYPAIPLDTVLATPYGAILRREANGKWQRHRHSSGEADTADAEVQENNQHLAQDNSAQSLTPSDVRDLKKTCSGDAVVEALASNSATFASKTKFAKEKYLKKKAQKHVQQVTFLRPSAMELCETYYKASRSKVCGLRYDYLSSILCQADVRSGGRYLVLDCAAGLVTGAMAQQLAGVGQVFRVFKGGFPEKGFFELDLSEAEKAAVRPIAVEALSSHEPFSTEWLRPASNAEAEEPVAAGRAEARATRARQRKADFESLEAQPVHGLLIVAGEDELDLAMEVLEVCLPRLSPGGRAVLFGQHMQPMAALQGQWRASGGFVDVRLMQLFTREFQVLPARTHPFMVSESQLCEGFILCASKVDNTGPEEPPAKRVCS</sequence>
<evidence type="ECO:0000256" key="2">
    <source>
        <dbReference type="ARBA" id="ARBA00008320"/>
    </source>
</evidence>
<accession>A0AA36J2K5</accession>
<evidence type="ECO:0000256" key="3">
    <source>
        <dbReference type="ARBA" id="ARBA00021704"/>
    </source>
</evidence>